<keyword evidence="5" id="KW-1185">Reference proteome</keyword>
<reference evidence="4" key="1">
    <citation type="submission" date="2016-01" db="EMBL/GenBank/DDBJ databases">
        <authorList>
            <person name="Peeters C."/>
        </authorList>
    </citation>
    <scope>NUCLEOTIDE SEQUENCE [LARGE SCALE GENOMIC DNA]</scope>
    <source>
        <strain evidence="4">LMG 22940</strain>
    </source>
</reference>
<dbReference type="Gene3D" id="3.30.2020.30">
    <property type="match status" value="1"/>
</dbReference>
<keyword evidence="2" id="KW-0408">Iron</keyword>
<dbReference type="PANTHER" id="PTHR35303:SF8">
    <property type="entry name" value="GAMMA-BUTYROBETAINE HYDROXYLASE-LIKE N-TERMINAL DOMAIN-CONTAINING PROTEIN"/>
    <property type="match status" value="1"/>
</dbReference>
<protein>
    <recommendedName>
        <fullName evidence="3">Gamma-butyrobetaine hydroxylase-like N-terminal domain-containing protein</fullName>
    </recommendedName>
</protein>
<evidence type="ECO:0000313" key="4">
    <source>
        <dbReference type="EMBL" id="SAL77756.1"/>
    </source>
</evidence>
<sequence>MKAPDRIELDHGAGTLSLLWPDEPPKRFAYAALRRACRCAQCRRLRIEGAPIPVGDGVLVVRAEPMGYGVQLVFSDQHARGIYPWSYFDELASTDAELRASFVGRRLSLAEP</sequence>
<dbReference type="InterPro" id="IPR038492">
    <property type="entry name" value="GBBH-like_N_sf"/>
</dbReference>
<dbReference type="PANTHER" id="PTHR35303">
    <property type="entry name" value="OS02G0197800 PROTEIN"/>
    <property type="match status" value="1"/>
</dbReference>
<proteinExistence type="predicted"/>
<dbReference type="Pfam" id="PF06155">
    <property type="entry name" value="GBBH-like_N"/>
    <property type="match status" value="1"/>
</dbReference>
<gene>
    <name evidence="4" type="ORF">AWB68_05268</name>
</gene>
<dbReference type="EMBL" id="FCON02000074">
    <property type="protein sequence ID" value="SAL77756.1"/>
    <property type="molecule type" value="Genomic_DNA"/>
</dbReference>
<evidence type="ECO:0000256" key="1">
    <source>
        <dbReference type="ARBA" id="ARBA00022723"/>
    </source>
</evidence>
<dbReference type="InterPro" id="IPR010376">
    <property type="entry name" value="GBBH-like_N"/>
</dbReference>
<evidence type="ECO:0000259" key="3">
    <source>
        <dbReference type="Pfam" id="PF06155"/>
    </source>
</evidence>
<evidence type="ECO:0000256" key="2">
    <source>
        <dbReference type="ARBA" id="ARBA00023004"/>
    </source>
</evidence>
<dbReference type="Proteomes" id="UP000054770">
    <property type="component" value="Unassembled WGS sequence"/>
</dbReference>
<dbReference type="RefSeq" id="WP_087647310.1">
    <property type="nucleotide sequence ID" value="NZ_FCON02000074.1"/>
</dbReference>
<dbReference type="GO" id="GO:0046872">
    <property type="term" value="F:metal ion binding"/>
    <property type="evidence" value="ECO:0007669"/>
    <property type="project" value="UniProtKB-KW"/>
</dbReference>
<keyword evidence="1" id="KW-0479">Metal-binding</keyword>
<dbReference type="OrthoDB" id="9794178at2"/>
<dbReference type="AlphaFoldDB" id="A0A158K9F7"/>
<comment type="caution">
    <text evidence="4">The sequence shown here is derived from an EMBL/GenBank/DDBJ whole genome shotgun (WGS) entry which is preliminary data.</text>
</comment>
<feature type="domain" description="Gamma-butyrobetaine hydroxylase-like N-terminal" evidence="3">
    <location>
        <begin position="8"/>
        <end position="88"/>
    </location>
</feature>
<accession>A0A158K9F7</accession>
<organism evidence="4 5">
    <name type="scientific">Caballeronia choica</name>
    <dbReference type="NCBI Taxonomy" id="326476"/>
    <lineage>
        <taxon>Bacteria</taxon>
        <taxon>Pseudomonadati</taxon>
        <taxon>Pseudomonadota</taxon>
        <taxon>Betaproteobacteria</taxon>
        <taxon>Burkholderiales</taxon>
        <taxon>Burkholderiaceae</taxon>
        <taxon>Caballeronia</taxon>
    </lineage>
</organism>
<name>A0A158K9F7_9BURK</name>
<evidence type="ECO:0000313" key="5">
    <source>
        <dbReference type="Proteomes" id="UP000054770"/>
    </source>
</evidence>